<dbReference type="InterPro" id="IPR036936">
    <property type="entry name" value="CRIB_dom_sf"/>
</dbReference>
<feature type="compositionally biased region" description="Basic and acidic residues" evidence="2">
    <location>
        <begin position="74"/>
        <end position="83"/>
    </location>
</feature>
<evidence type="ECO:0000256" key="2">
    <source>
        <dbReference type="SAM" id="MobiDB-lite"/>
    </source>
</evidence>
<evidence type="ECO:0000313" key="5">
    <source>
        <dbReference type="EMBL" id="OAY48956.1"/>
    </source>
</evidence>
<organism evidence="5 6">
    <name type="scientific">Manihot esculenta</name>
    <name type="common">Cassava</name>
    <name type="synonym">Jatropha manihot</name>
    <dbReference type="NCBI Taxonomy" id="3983"/>
    <lineage>
        <taxon>Eukaryota</taxon>
        <taxon>Viridiplantae</taxon>
        <taxon>Streptophyta</taxon>
        <taxon>Embryophyta</taxon>
        <taxon>Tracheophyta</taxon>
        <taxon>Spermatophyta</taxon>
        <taxon>Magnoliopsida</taxon>
        <taxon>eudicotyledons</taxon>
        <taxon>Gunneridae</taxon>
        <taxon>Pentapetalae</taxon>
        <taxon>rosids</taxon>
        <taxon>fabids</taxon>
        <taxon>Malpighiales</taxon>
        <taxon>Euphorbiaceae</taxon>
        <taxon>Crotonoideae</taxon>
        <taxon>Manihoteae</taxon>
        <taxon>Manihot</taxon>
    </lineage>
</organism>
<dbReference type="CDD" id="cd00132">
    <property type="entry name" value="CRIB"/>
    <property type="match status" value="1"/>
</dbReference>
<feature type="domain" description="Rho-GAP" evidence="4">
    <location>
        <begin position="166"/>
        <end position="344"/>
    </location>
</feature>
<feature type="region of interest" description="Disordered" evidence="2">
    <location>
        <begin position="15"/>
        <end position="84"/>
    </location>
</feature>
<feature type="compositionally biased region" description="Acidic residues" evidence="2">
    <location>
        <begin position="28"/>
        <end position="50"/>
    </location>
</feature>
<evidence type="ECO:0008006" key="7">
    <source>
        <dbReference type="Google" id="ProtNLM"/>
    </source>
</evidence>
<feature type="region of interest" description="Disordered" evidence="2">
    <location>
        <begin position="401"/>
        <end position="428"/>
    </location>
</feature>
<reference evidence="6" key="1">
    <citation type="journal article" date="2016" name="Nat. Biotechnol.">
        <title>Sequencing wild and cultivated cassava and related species reveals extensive interspecific hybridization and genetic diversity.</title>
        <authorList>
            <person name="Bredeson J.V."/>
            <person name="Lyons J.B."/>
            <person name="Prochnik S.E."/>
            <person name="Wu G.A."/>
            <person name="Ha C.M."/>
            <person name="Edsinger-Gonzales E."/>
            <person name="Grimwood J."/>
            <person name="Schmutz J."/>
            <person name="Rabbi I.Y."/>
            <person name="Egesi C."/>
            <person name="Nauluvula P."/>
            <person name="Lebot V."/>
            <person name="Ndunguru J."/>
            <person name="Mkamilo G."/>
            <person name="Bart R.S."/>
            <person name="Setter T.L."/>
            <person name="Gleadow R.M."/>
            <person name="Kulakow P."/>
            <person name="Ferguson M.E."/>
            <person name="Rounsley S."/>
            <person name="Rokhsar D.S."/>
        </authorList>
    </citation>
    <scope>NUCLEOTIDE SEQUENCE [LARGE SCALE GENOMIC DNA]</scope>
    <source>
        <strain evidence="6">cv. AM560-2</strain>
    </source>
</reference>
<dbReference type="Proteomes" id="UP000091857">
    <property type="component" value="Chromosome 5"/>
</dbReference>
<dbReference type="Pfam" id="PF00620">
    <property type="entry name" value="RhoGAP"/>
    <property type="match status" value="1"/>
</dbReference>
<evidence type="ECO:0000259" key="3">
    <source>
        <dbReference type="PROSITE" id="PS50108"/>
    </source>
</evidence>
<feature type="compositionally biased region" description="Basic and acidic residues" evidence="2">
    <location>
        <begin position="405"/>
        <end position="415"/>
    </location>
</feature>
<dbReference type="Gene3D" id="1.10.555.10">
    <property type="entry name" value="Rho GTPase activation protein"/>
    <property type="match status" value="1"/>
</dbReference>
<feature type="domain" description="CRIB" evidence="3">
    <location>
        <begin position="118"/>
        <end position="131"/>
    </location>
</feature>
<protein>
    <recommendedName>
        <fullName evidence="7">Rho-GAP domain-containing protein</fullName>
    </recommendedName>
</protein>
<dbReference type="SMART" id="SM00285">
    <property type="entry name" value="PBD"/>
    <property type="match status" value="1"/>
</dbReference>
<dbReference type="OrthoDB" id="185175at2759"/>
<keyword evidence="1" id="KW-0343">GTPase activation</keyword>
<dbReference type="InterPro" id="IPR000095">
    <property type="entry name" value="CRIB_dom"/>
</dbReference>
<dbReference type="OMA" id="KRDNKDH"/>
<comment type="caution">
    <text evidence="5">The sequence shown here is derived from an EMBL/GenBank/DDBJ whole genome shotgun (WGS) entry which is preliminary data.</text>
</comment>
<dbReference type="PANTHER" id="PTHR23177:SF74">
    <property type="entry name" value="RHO GTPASE-ACTIVATING PROTEIN 3"/>
    <property type="match status" value="1"/>
</dbReference>
<dbReference type="GO" id="GO:0005886">
    <property type="term" value="C:plasma membrane"/>
    <property type="evidence" value="ECO:0007669"/>
    <property type="project" value="EnsemblPlants"/>
</dbReference>
<dbReference type="GO" id="GO:0005096">
    <property type="term" value="F:GTPase activator activity"/>
    <property type="evidence" value="ECO:0007669"/>
    <property type="project" value="UniProtKB-KW"/>
</dbReference>
<evidence type="ECO:0000313" key="6">
    <source>
        <dbReference type="Proteomes" id="UP000091857"/>
    </source>
</evidence>
<dbReference type="SMART" id="SM00324">
    <property type="entry name" value="RhoGAP"/>
    <property type="match status" value="1"/>
</dbReference>
<dbReference type="InterPro" id="IPR044785">
    <property type="entry name" value="RopGAP1-5"/>
</dbReference>
<dbReference type="GO" id="GO:0009664">
    <property type="term" value="P:plant-type cell wall organization"/>
    <property type="evidence" value="ECO:0007669"/>
    <property type="project" value="EnsemblPlants"/>
</dbReference>
<dbReference type="PROSITE" id="PS50238">
    <property type="entry name" value="RHOGAP"/>
    <property type="match status" value="1"/>
</dbReference>
<dbReference type="Gene3D" id="3.90.810.10">
    <property type="entry name" value="CRIB domain"/>
    <property type="match status" value="1"/>
</dbReference>
<name>A0A2C9VUW4_MANES</name>
<dbReference type="AlphaFoldDB" id="A0A2C9VUW4"/>
<dbReference type="FunFam" id="1.10.555.10:FF:000046">
    <property type="entry name" value="Rho GTPase-activating protein 5"/>
    <property type="match status" value="1"/>
</dbReference>
<sequence>MTRLFRSKSCGLVGLTEFSSVPPPSPFLEDDDEDEEEEDEEEDYEYEDQEYNGALRNPISTPFISPGSRFGARGGREGNERGRHGSNQFAVLDILVAALRKSLVTCSVEREDVSSMDISWPTDVRHVSHVTFDRFNGFLGLPTEFEPEVPRKAPSASANVFGVSANSMQCTYDDKGNSVPTILLMMQKRLYVEGGLKAEGIFRINAENSHEEYVRDQLNKGVVPRGIDVHCLAGLIKAWFRELPSGVLDSLTAEQVMHCNTEDDCTQLVKLLPPTEAALLDWAINLMADVVEHEQYNKMNARNIAMVFAPNMTQMADPLTALIHAVQVMNLLKTLILKNLHNREESAAKARLLSVFSESPGDKSESCQPNLNSKPCKTSLDACAPEVPSTGEFLRSATMNSIESNAKEKSQKKNDGEEELNSISGSNAHSCEMGTLENGCKGEYDNGDWLSLRKGVRRLCRHPVFQLSKPAKKSRELGIVNNRGGGGEAWA</sequence>
<dbReference type="InterPro" id="IPR000198">
    <property type="entry name" value="RhoGAP_dom"/>
</dbReference>
<dbReference type="PROSITE" id="PS50108">
    <property type="entry name" value="CRIB"/>
    <property type="match status" value="1"/>
</dbReference>
<dbReference type="EMBL" id="CM004391">
    <property type="protein sequence ID" value="OAY48956.1"/>
    <property type="molecule type" value="Genomic_DNA"/>
</dbReference>
<evidence type="ECO:0000259" key="4">
    <source>
        <dbReference type="PROSITE" id="PS50238"/>
    </source>
</evidence>
<proteinExistence type="predicted"/>
<dbReference type="GO" id="GO:0007165">
    <property type="term" value="P:signal transduction"/>
    <property type="evidence" value="ECO:0007669"/>
    <property type="project" value="InterPro"/>
</dbReference>
<gene>
    <name evidence="5" type="ORF">MANES_05G018300v8</name>
</gene>
<dbReference type="SUPFAM" id="SSF48350">
    <property type="entry name" value="GTPase activation domain, GAP"/>
    <property type="match status" value="1"/>
</dbReference>
<keyword evidence="6" id="KW-1185">Reference proteome</keyword>
<evidence type="ECO:0000256" key="1">
    <source>
        <dbReference type="ARBA" id="ARBA00022468"/>
    </source>
</evidence>
<dbReference type="InterPro" id="IPR008936">
    <property type="entry name" value="Rho_GTPase_activation_prot"/>
</dbReference>
<dbReference type="GO" id="GO:0009531">
    <property type="term" value="C:secondary cell wall"/>
    <property type="evidence" value="ECO:0007669"/>
    <property type="project" value="EnsemblPlants"/>
</dbReference>
<dbReference type="CDD" id="cd00159">
    <property type="entry name" value="RhoGAP"/>
    <property type="match status" value="1"/>
</dbReference>
<dbReference type="STRING" id="3983.A0A2C9VUW4"/>
<dbReference type="Pfam" id="PF00786">
    <property type="entry name" value="PBD"/>
    <property type="match status" value="1"/>
</dbReference>
<dbReference type="PANTHER" id="PTHR23177">
    <property type="entry name" value="MKIAA1688 PROTEIN"/>
    <property type="match status" value="1"/>
</dbReference>
<accession>A0A2C9VUW4</accession>
<dbReference type="Gramene" id="Manes.05G018300.1.v8.1">
    <property type="protein sequence ID" value="Manes.05G018300.1.v8.1.CDS"/>
    <property type="gene ID" value="Manes.05G018300.v8.1"/>
</dbReference>